<dbReference type="OrthoDB" id="453765at2"/>
<evidence type="ECO:0000313" key="9">
    <source>
        <dbReference type="Proteomes" id="UP000033607"/>
    </source>
</evidence>
<dbReference type="InterPro" id="IPR027304">
    <property type="entry name" value="Trigger_fact/SurA_dom_sf"/>
</dbReference>
<keyword evidence="5 6" id="KW-0413">Isomerase</keyword>
<dbReference type="EMBL" id="LATL02000261">
    <property type="protein sequence ID" value="KKD37379.1"/>
    <property type="molecule type" value="Genomic_DNA"/>
</dbReference>
<organism evidence="8 9">
    <name type="scientific">Limnoraphis robusta CS-951</name>
    <dbReference type="NCBI Taxonomy" id="1637645"/>
    <lineage>
        <taxon>Bacteria</taxon>
        <taxon>Bacillati</taxon>
        <taxon>Cyanobacteriota</taxon>
        <taxon>Cyanophyceae</taxon>
        <taxon>Oscillatoriophycideae</taxon>
        <taxon>Oscillatoriales</taxon>
        <taxon>Sirenicapillariaceae</taxon>
        <taxon>Limnoraphis</taxon>
    </lineage>
</organism>
<dbReference type="InterPro" id="IPR050245">
    <property type="entry name" value="PrsA_foldase"/>
</dbReference>
<dbReference type="GO" id="GO:0003755">
    <property type="term" value="F:peptidyl-prolyl cis-trans isomerase activity"/>
    <property type="evidence" value="ECO:0007669"/>
    <property type="project" value="UniProtKB-KW"/>
</dbReference>
<dbReference type="Pfam" id="PF00639">
    <property type="entry name" value="Rotamase"/>
    <property type="match status" value="1"/>
</dbReference>
<evidence type="ECO:0000256" key="4">
    <source>
        <dbReference type="ARBA" id="ARBA00023110"/>
    </source>
</evidence>
<dbReference type="PATRIC" id="fig|1637645.4.peg.5195"/>
<proteinExistence type="predicted"/>
<dbReference type="EC" id="5.2.1.8" evidence="2"/>
<evidence type="ECO:0000256" key="5">
    <source>
        <dbReference type="ARBA" id="ARBA00023235"/>
    </source>
</evidence>
<sequence>MAQPFLVVNDEPITLGQSLRYLQSSGKLQSFIGEMLRQYILDKELASLENQNINSSAVEQAVINFRLERNLSDPQAFQQWLDSNQMSYDSFHQQVEMGFKRETLKLSIVQSQLEAFFEERKPFLDTVILSRIVVADYELAETLHRRILEEEARFEQLAREYSLTPERSVNGMMGAVSLATLPDSLKAVIPGTAPGQVVGPVEIEGRWCLFRVEQLIEASFDDPKLKQRLQNELFEKWINEKLKTLTVKLQIND</sequence>
<protein>
    <recommendedName>
        <fullName evidence="2">peptidylprolyl isomerase</fullName>
        <ecNumber evidence="2">5.2.1.8</ecNumber>
    </recommendedName>
</protein>
<dbReference type="AlphaFoldDB" id="A0A0F5YEN9"/>
<dbReference type="PROSITE" id="PS50198">
    <property type="entry name" value="PPIC_PPIASE_2"/>
    <property type="match status" value="1"/>
</dbReference>
<dbReference type="InterPro" id="IPR046357">
    <property type="entry name" value="PPIase_dom_sf"/>
</dbReference>
<dbReference type="InterPro" id="IPR000297">
    <property type="entry name" value="PPIase_PpiC"/>
</dbReference>
<gene>
    <name evidence="8" type="ORF">WN50_14700</name>
</gene>
<reference evidence="8 9" key="1">
    <citation type="submission" date="2015-06" db="EMBL/GenBank/DDBJ databases">
        <title>Draft genome assembly of filamentous brackish cyanobacterium Limnoraphis robusta strain CS-951.</title>
        <authorList>
            <person name="Willis A."/>
            <person name="Parks M."/>
            <person name="Burford M.A."/>
        </authorList>
    </citation>
    <scope>NUCLEOTIDE SEQUENCE [LARGE SCALE GENOMIC DNA]</scope>
    <source>
        <strain evidence="8 9">CS-951</strain>
    </source>
</reference>
<keyword evidence="4 6" id="KW-0697">Rotamase</keyword>
<comment type="caution">
    <text evidence="8">The sequence shown here is derived from an EMBL/GenBank/DDBJ whole genome shotgun (WGS) entry which is preliminary data.</text>
</comment>
<dbReference type="SUPFAM" id="SSF109998">
    <property type="entry name" value="Triger factor/SurA peptide-binding domain-like"/>
    <property type="match status" value="1"/>
</dbReference>
<accession>A0A0F5YEN9</accession>
<evidence type="ECO:0000256" key="2">
    <source>
        <dbReference type="ARBA" id="ARBA00013194"/>
    </source>
</evidence>
<dbReference type="PANTHER" id="PTHR47245">
    <property type="entry name" value="PEPTIDYLPROLYL ISOMERASE"/>
    <property type="match status" value="1"/>
</dbReference>
<dbReference type="RefSeq" id="WP_046279307.1">
    <property type="nucleotide sequence ID" value="NZ_LATL02000261.1"/>
</dbReference>
<evidence type="ECO:0000259" key="7">
    <source>
        <dbReference type="PROSITE" id="PS50198"/>
    </source>
</evidence>
<dbReference type="PANTHER" id="PTHR47245:SF1">
    <property type="entry name" value="FOLDASE PROTEIN PRSA"/>
    <property type="match status" value="1"/>
</dbReference>
<feature type="domain" description="PpiC" evidence="7">
    <location>
        <begin position="124"/>
        <end position="214"/>
    </location>
</feature>
<evidence type="ECO:0000313" key="8">
    <source>
        <dbReference type="EMBL" id="KKD37379.1"/>
    </source>
</evidence>
<keyword evidence="3" id="KW-0732">Signal</keyword>
<evidence type="ECO:0000256" key="1">
    <source>
        <dbReference type="ARBA" id="ARBA00000971"/>
    </source>
</evidence>
<dbReference type="Proteomes" id="UP000033607">
    <property type="component" value="Unassembled WGS sequence"/>
</dbReference>
<dbReference type="SUPFAM" id="SSF54534">
    <property type="entry name" value="FKBP-like"/>
    <property type="match status" value="1"/>
</dbReference>
<name>A0A0F5YEN9_9CYAN</name>
<evidence type="ECO:0000256" key="6">
    <source>
        <dbReference type="PROSITE-ProRule" id="PRU00278"/>
    </source>
</evidence>
<comment type="catalytic activity">
    <reaction evidence="1">
        <text>[protein]-peptidylproline (omega=180) = [protein]-peptidylproline (omega=0)</text>
        <dbReference type="Rhea" id="RHEA:16237"/>
        <dbReference type="Rhea" id="RHEA-COMP:10747"/>
        <dbReference type="Rhea" id="RHEA-COMP:10748"/>
        <dbReference type="ChEBI" id="CHEBI:83833"/>
        <dbReference type="ChEBI" id="CHEBI:83834"/>
        <dbReference type="EC" id="5.2.1.8"/>
    </reaction>
</comment>
<dbReference type="Gene3D" id="3.10.50.40">
    <property type="match status" value="1"/>
</dbReference>
<evidence type="ECO:0000256" key="3">
    <source>
        <dbReference type="ARBA" id="ARBA00022729"/>
    </source>
</evidence>